<name>A0A1V3WHU5_MYCKA</name>
<dbReference type="EMBL" id="MVBM01000009">
    <property type="protein sequence ID" value="OOK66547.1"/>
    <property type="molecule type" value="Genomic_DNA"/>
</dbReference>
<proteinExistence type="predicted"/>
<feature type="chain" id="PRO_5039295430" evidence="1">
    <location>
        <begin position="23"/>
        <end position="43"/>
    </location>
</feature>
<gene>
    <name evidence="2" type="ORF">BZL30_8075</name>
</gene>
<dbReference type="AlphaFoldDB" id="A0A1V3WHU5"/>
<evidence type="ECO:0000256" key="1">
    <source>
        <dbReference type="SAM" id="SignalP"/>
    </source>
</evidence>
<protein>
    <submittedName>
        <fullName evidence="2">Uncharacterized protein</fullName>
    </submittedName>
</protein>
<organism evidence="2 3">
    <name type="scientific">Mycobacterium kansasii</name>
    <dbReference type="NCBI Taxonomy" id="1768"/>
    <lineage>
        <taxon>Bacteria</taxon>
        <taxon>Bacillati</taxon>
        <taxon>Actinomycetota</taxon>
        <taxon>Actinomycetes</taxon>
        <taxon>Mycobacteriales</taxon>
        <taxon>Mycobacteriaceae</taxon>
        <taxon>Mycobacterium</taxon>
    </lineage>
</organism>
<feature type="signal peptide" evidence="1">
    <location>
        <begin position="1"/>
        <end position="22"/>
    </location>
</feature>
<dbReference type="Proteomes" id="UP000189229">
    <property type="component" value="Unassembled WGS sequence"/>
</dbReference>
<sequence length="43" mass="4318">MVRPSAHSALAAAVWLPGFAAASRPATRMAAVSTIGVSRRPAG</sequence>
<accession>A0A1V3WHU5</accession>
<comment type="caution">
    <text evidence="2">The sequence shown here is derived from an EMBL/GenBank/DDBJ whole genome shotgun (WGS) entry which is preliminary data.</text>
</comment>
<reference evidence="2 3" key="1">
    <citation type="submission" date="2017-02" db="EMBL/GenBank/DDBJ databases">
        <title>Complete genome sequences of Mycobacterium kansasii strains isolated from rhesus macaques.</title>
        <authorList>
            <person name="Panda A."/>
            <person name="Nagaraj S."/>
            <person name="Zhao X."/>
            <person name="Tettelin H."/>
            <person name="Detolla L.J."/>
        </authorList>
    </citation>
    <scope>NUCLEOTIDE SEQUENCE [LARGE SCALE GENOMIC DNA]</scope>
    <source>
        <strain evidence="2 3">11-3813</strain>
    </source>
</reference>
<evidence type="ECO:0000313" key="2">
    <source>
        <dbReference type="EMBL" id="OOK66547.1"/>
    </source>
</evidence>
<keyword evidence="1" id="KW-0732">Signal</keyword>
<evidence type="ECO:0000313" key="3">
    <source>
        <dbReference type="Proteomes" id="UP000189229"/>
    </source>
</evidence>